<comment type="caution">
    <text evidence="3">The sequence shown here is derived from an EMBL/GenBank/DDBJ whole genome shotgun (WGS) entry which is preliminary data.</text>
</comment>
<evidence type="ECO:0000256" key="1">
    <source>
        <dbReference type="SAM" id="MobiDB-lite"/>
    </source>
</evidence>
<proteinExistence type="predicted"/>
<dbReference type="PANTHER" id="PTHR39200">
    <property type="entry name" value="HYPOTHETICAL EXPORTED PROTEIN"/>
    <property type="match status" value="1"/>
</dbReference>
<sequence>MRVLLKIGFSLLLLAMVLTTVAYVVLRNHGVSGSINPGSRLLATDTRKVTKNVTSVELAGPIDLTVRYGPVPSLEVRGEQRLLSNIDTTVDGDKLRIALRGLLLSHRRPLQATVVLPALSNLSVTGSGDTKVDGFSGEHVELQLAGPGSITFNARYRQVTARLHGSGDFDLDVGNSDRVDAQVVGSGTITLAGSCTELAAETTGSGEINARHLRADKVDLRQFGTGDSSVSARTSVTVSVNGNGDVEVYGNPPQRSVSRSGNGDVTFNE</sequence>
<dbReference type="EMBL" id="JANUGU010000001">
    <property type="protein sequence ID" value="MCS0657370.1"/>
    <property type="molecule type" value="Genomic_DNA"/>
</dbReference>
<accession>A0ABT2CUA3</accession>
<reference evidence="3 4" key="1">
    <citation type="submission" date="2022-08" db="EMBL/GenBank/DDBJ databases">
        <title>Reclassification of Massilia species as members of the genera Telluria, Duganella, Pseudoduganella, Mokoshia gen. nov. and Zemynaea gen. nov. using orthogonal and non-orthogonal genome-based approaches.</title>
        <authorList>
            <person name="Bowman J.P."/>
        </authorList>
    </citation>
    <scope>NUCLEOTIDE SEQUENCE [LARGE SCALE GENOMIC DNA]</scope>
    <source>
        <strain evidence="3 4">JCM 31606</strain>
    </source>
</reference>
<protein>
    <submittedName>
        <fullName evidence="3">DUF2807 domain-containing protein</fullName>
    </submittedName>
</protein>
<dbReference type="Gene3D" id="2.160.20.120">
    <property type="match status" value="1"/>
</dbReference>
<feature type="compositionally biased region" description="Polar residues" evidence="1">
    <location>
        <begin position="253"/>
        <end position="269"/>
    </location>
</feature>
<feature type="domain" description="Putative auto-transporter adhesin head GIN" evidence="2">
    <location>
        <begin position="54"/>
        <end position="252"/>
    </location>
</feature>
<keyword evidence="4" id="KW-1185">Reference proteome</keyword>
<organism evidence="3 4">
    <name type="scientific">Massilia terrae</name>
    <dbReference type="NCBI Taxonomy" id="1811224"/>
    <lineage>
        <taxon>Bacteria</taxon>
        <taxon>Pseudomonadati</taxon>
        <taxon>Pseudomonadota</taxon>
        <taxon>Betaproteobacteria</taxon>
        <taxon>Burkholderiales</taxon>
        <taxon>Oxalobacteraceae</taxon>
        <taxon>Telluria group</taxon>
        <taxon>Massilia</taxon>
    </lineage>
</organism>
<evidence type="ECO:0000259" key="2">
    <source>
        <dbReference type="Pfam" id="PF10988"/>
    </source>
</evidence>
<gene>
    <name evidence="3" type="ORF">NX778_04740</name>
</gene>
<evidence type="ECO:0000313" key="4">
    <source>
        <dbReference type="Proteomes" id="UP001204621"/>
    </source>
</evidence>
<dbReference type="InterPro" id="IPR021255">
    <property type="entry name" value="DUF2807"/>
</dbReference>
<dbReference type="Pfam" id="PF10988">
    <property type="entry name" value="DUF2807"/>
    <property type="match status" value="1"/>
</dbReference>
<feature type="region of interest" description="Disordered" evidence="1">
    <location>
        <begin position="243"/>
        <end position="269"/>
    </location>
</feature>
<name>A0ABT2CUA3_9BURK</name>
<dbReference type="PANTHER" id="PTHR39200:SF1">
    <property type="entry name" value="AUTO-TRANSPORTER ADHESIN HEAD GIN DOMAIN-CONTAINING PROTEIN-RELATED"/>
    <property type="match status" value="1"/>
</dbReference>
<evidence type="ECO:0000313" key="3">
    <source>
        <dbReference type="EMBL" id="MCS0657370.1"/>
    </source>
</evidence>
<dbReference type="Proteomes" id="UP001204621">
    <property type="component" value="Unassembled WGS sequence"/>
</dbReference>
<dbReference type="RefSeq" id="WP_258810515.1">
    <property type="nucleotide sequence ID" value="NZ_JANUGU010000001.1"/>
</dbReference>